<reference evidence="1" key="1">
    <citation type="submission" date="2021-06" db="EMBL/GenBank/DDBJ databases">
        <title>Comparative genomics, transcriptomics and evolutionary studies reveal genomic signatures of adaptation to plant cell wall in hemibiotrophic fungi.</title>
        <authorList>
            <consortium name="DOE Joint Genome Institute"/>
            <person name="Baroncelli R."/>
            <person name="Diaz J.F."/>
            <person name="Benocci T."/>
            <person name="Peng M."/>
            <person name="Battaglia E."/>
            <person name="Haridas S."/>
            <person name="Andreopoulos W."/>
            <person name="Labutti K."/>
            <person name="Pangilinan J."/>
            <person name="Floch G.L."/>
            <person name="Makela M.R."/>
            <person name="Henrissat B."/>
            <person name="Grigoriev I.V."/>
            <person name="Crouch J.A."/>
            <person name="De Vries R.P."/>
            <person name="Sukno S.A."/>
            <person name="Thon M.R."/>
        </authorList>
    </citation>
    <scope>NUCLEOTIDE SEQUENCE</scope>
    <source>
        <strain evidence="1">CBS 193.32</strain>
    </source>
</reference>
<dbReference type="Proteomes" id="UP001224890">
    <property type="component" value="Unassembled WGS sequence"/>
</dbReference>
<dbReference type="RefSeq" id="XP_060434800.1">
    <property type="nucleotide sequence ID" value="XM_060566740.1"/>
</dbReference>
<organism evidence="1 2">
    <name type="scientific">Colletotrichum godetiae</name>
    <dbReference type="NCBI Taxonomy" id="1209918"/>
    <lineage>
        <taxon>Eukaryota</taxon>
        <taxon>Fungi</taxon>
        <taxon>Dikarya</taxon>
        <taxon>Ascomycota</taxon>
        <taxon>Pezizomycotina</taxon>
        <taxon>Sordariomycetes</taxon>
        <taxon>Hypocreomycetidae</taxon>
        <taxon>Glomerellales</taxon>
        <taxon>Glomerellaceae</taxon>
        <taxon>Colletotrichum</taxon>
        <taxon>Colletotrichum acutatum species complex</taxon>
    </lineage>
</organism>
<dbReference type="AlphaFoldDB" id="A0AAJ0EYJ6"/>
<proteinExistence type="predicted"/>
<keyword evidence="2" id="KW-1185">Reference proteome</keyword>
<sequence length="134" mass="15015">MLSCSTTVRLKHSEMVAKASASSTALTQLPTWLFASTRQTMTLTASAQPRLAEVPDSTKIIDEGSHIRSSVYRALCALHLSRNKILALEKPPCFPITHFALKSIIKRTSGDNRFWREMRFLCPLGTYIFLSLTQ</sequence>
<dbReference type="GeneID" id="85451266"/>
<dbReference type="EMBL" id="JAHMHR010000005">
    <property type="protein sequence ID" value="KAK1691105.1"/>
    <property type="molecule type" value="Genomic_DNA"/>
</dbReference>
<comment type="caution">
    <text evidence="1">The sequence shown here is derived from an EMBL/GenBank/DDBJ whole genome shotgun (WGS) entry which is preliminary data.</text>
</comment>
<protein>
    <submittedName>
        <fullName evidence="1">Uncharacterized protein</fullName>
    </submittedName>
</protein>
<accession>A0AAJ0EYJ6</accession>
<gene>
    <name evidence="1" type="ORF">BDP55DRAFT_317743</name>
</gene>
<evidence type="ECO:0000313" key="1">
    <source>
        <dbReference type="EMBL" id="KAK1691105.1"/>
    </source>
</evidence>
<evidence type="ECO:0000313" key="2">
    <source>
        <dbReference type="Proteomes" id="UP001224890"/>
    </source>
</evidence>
<name>A0AAJ0EYJ6_9PEZI</name>